<dbReference type="PANTHER" id="PTHR43693">
    <property type="entry name" value="PROTEIN PHOSPHATASE CHEZ"/>
    <property type="match status" value="1"/>
</dbReference>
<evidence type="ECO:0000313" key="5">
    <source>
        <dbReference type="Proteomes" id="UP000429958"/>
    </source>
</evidence>
<dbReference type="RefSeq" id="WP_154472791.1">
    <property type="nucleotide sequence ID" value="NZ_DBEWUL010000174.1"/>
</dbReference>
<evidence type="ECO:0000313" key="4">
    <source>
        <dbReference type="EMBL" id="MSS37364.1"/>
    </source>
</evidence>
<dbReference type="Gene3D" id="3.40.1550.10">
    <property type="entry name" value="CheC-like"/>
    <property type="match status" value="1"/>
</dbReference>
<name>A0A7X2NM45_9CLOT</name>
<feature type="domain" description="CheC-like protein" evidence="3">
    <location>
        <begin position="115"/>
        <end position="146"/>
    </location>
</feature>
<organism evidence="4 5">
    <name type="scientific">Clostridium porci</name>
    <dbReference type="NCBI Taxonomy" id="2605778"/>
    <lineage>
        <taxon>Bacteria</taxon>
        <taxon>Bacillati</taxon>
        <taxon>Bacillota</taxon>
        <taxon>Clostridia</taxon>
        <taxon>Eubacteriales</taxon>
        <taxon>Clostridiaceae</taxon>
        <taxon>Clostridium</taxon>
    </lineage>
</organism>
<reference evidence="4 5" key="1">
    <citation type="submission" date="2019-08" db="EMBL/GenBank/DDBJ databases">
        <title>In-depth cultivation of the pig gut microbiome towards novel bacterial diversity and tailored functional studies.</title>
        <authorList>
            <person name="Wylensek D."/>
            <person name="Hitch T.C.A."/>
            <person name="Clavel T."/>
        </authorList>
    </citation>
    <scope>NUCLEOTIDE SEQUENCE [LARGE SCALE GENOMIC DNA]</scope>
    <source>
        <strain evidence="4 5">WCA-389-WT-23D1</strain>
    </source>
</reference>
<dbReference type="AlphaFoldDB" id="A0A7X2NM45"/>
<proteinExistence type="predicted"/>
<dbReference type="InterPro" id="IPR050992">
    <property type="entry name" value="CheZ_family_phosphatases"/>
</dbReference>
<dbReference type="Proteomes" id="UP000429958">
    <property type="component" value="Unassembled WGS sequence"/>
</dbReference>
<evidence type="ECO:0000256" key="1">
    <source>
        <dbReference type="ARBA" id="ARBA00022500"/>
    </source>
</evidence>
<dbReference type="InterPro" id="IPR028976">
    <property type="entry name" value="CheC-like_sf"/>
</dbReference>
<accession>A0A7X2NM45</accession>
<dbReference type="InterPro" id="IPR007597">
    <property type="entry name" value="CheC"/>
</dbReference>
<dbReference type="EMBL" id="VUMD01000010">
    <property type="protein sequence ID" value="MSS37364.1"/>
    <property type="molecule type" value="Genomic_DNA"/>
</dbReference>
<evidence type="ECO:0000259" key="3">
    <source>
        <dbReference type="Pfam" id="PF04509"/>
    </source>
</evidence>
<sequence>MKRIKSYGDMNLLELDVMKEISSIGTSHAATALSKLLQKEIRISIPSVSILGYEETVERLGSIEELVAATLVRMKRDVNGLMLFIFKMDLANAVLEKLIGKTYESFEEMDEMDYSAMEEVGNIIICSYVNAFAQLAGVEIDLSVPSSTVNMLGGIITVPMAEYGYDTDKLMYINAEFIMDGRVLSDGLLMIPDIESLNHILEKLGVS</sequence>
<comment type="caution">
    <text evidence="4">The sequence shown here is derived from an EMBL/GenBank/DDBJ whole genome shotgun (WGS) entry which is preliminary data.</text>
</comment>
<dbReference type="CDD" id="cd17909">
    <property type="entry name" value="CheC_ClassI"/>
    <property type="match status" value="1"/>
</dbReference>
<dbReference type="SUPFAM" id="SSF103039">
    <property type="entry name" value="CheC-like"/>
    <property type="match status" value="1"/>
</dbReference>
<keyword evidence="2" id="KW-0378">Hydrolase</keyword>
<protein>
    <submittedName>
        <fullName evidence="4">Chemotaxis protein CheC</fullName>
    </submittedName>
</protein>
<gene>
    <name evidence="4" type="ORF">FYJ39_12450</name>
</gene>
<keyword evidence="1" id="KW-0145">Chemotaxis</keyword>
<dbReference type="GO" id="GO:0016787">
    <property type="term" value="F:hydrolase activity"/>
    <property type="evidence" value="ECO:0007669"/>
    <property type="project" value="UniProtKB-KW"/>
</dbReference>
<keyword evidence="5" id="KW-1185">Reference proteome</keyword>
<dbReference type="Pfam" id="PF04509">
    <property type="entry name" value="CheC"/>
    <property type="match status" value="2"/>
</dbReference>
<dbReference type="PANTHER" id="PTHR43693:SF1">
    <property type="entry name" value="PROTEIN PHOSPHATASE CHEZ"/>
    <property type="match status" value="1"/>
</dbReference>
<feature type="domain" description="CheC-like protein" evidence="3">
    <location>
        <begin position="14"/>
        <end position="50"/>
    </location>
</feature>
<evidence type="ECO:0000256" key="2">
    <source>
        <dbReference type="ARBA" id="ARBA00022801"/>
    </source>
</evidence>
<dbReference type="GO" id="GO:0006935">
    <property type="term" value="P:chemotaxis"/>
    <property type="evidence" value="ECO:0007669"/>
    <property type="project" value="UniProtKB-KW"/>
</dbReference>